<evidence type="ECO:0000313" key="2">
    <source>
        <dbReference type="Proteomes" id="UP000594688"/>
    </source>
</evidence>
<dbReference type="KEGG" id="nli:G3M70_01785"/>
<name>A0A7T0BTF2_9BACT</name>
<accession>A0A7T0BTF2</accession>
<dbReference type="InterPro" id="IPR005358">
    <property type="entry name" value="Puta_zinc/iron-chelating_dom"/>
</dbReference>
<proteinExistence type="predicted"/>
<dbReference type="Pfam" id="PF03692">
    <property type="entry name" value="CxxCxxCC"/>
    <property type="match status" value="1"/>
</dbReference>
<evidence type="ECO:0000313" key="1">
    <source>
        <dbReference type="EMBL" id="QPJ60684.1"/>
    </source>
</evidence>
<gene>
    <name evidence="1" type="ORF">G3M70_01785</name>
</gene>
<dbReference type="Proteomes" id="UP000594688">
    <property type="component" value="Chromosome"/>
</dbReference>
<dbReference type="AlphaFoldDB" id="A0A7T0BTF2"/>
<reference evidence="1 2" key="1">
    <citation type="submission" date="2020-02" db="EMBL/GenBank/DDBJ databases">
        <title>Genomic and physiological characterization of two novel Nitrospinaceae genera.</title>
        <authorList>
            <person name="Mueller A.J."/>
            <person name="Jung M.-Y."/>
            <person name="Strachan C.R."/>
            <person name="Herbold C.W."/>
            <person name="Kirkegaard R.H."/>
            <person name="Daims H."/>
        </authorList>
    </citation>
    <scope>NUCLEOTIDE SEQUENCE [LARGE SCALE GENOMIC DNA]</scope>
    <source>
        <strain evidence="1">EB</strain>
    </source>
</reference>
<sequence>MWVREGECHQCGECCQTVNITAVRDVTLRQHGSLEELRLYMKYRGIRVVGEDVEKNSLFYEISIPCDQLTEDNQCKVHDSPEKPLLCLKYPEEPGDIPQCGYRFKKDSFI</sequence>
<evidence type="ECO:0008006" key="3">
    <source>
        <dbReference type="Google" id="ProtNLM"/>
    </source>
</evidence>
<dbReference type="EMBL" id="CP048685">
    <property type="protein sequence ID" value="QPJ60684.1"/>
    <property type="molecule type" value="Genomic_DNA"/>
</dbReference>
<protein>
    <recommendedName>
        <fullName evidence="3">Flagellin N-methylase</fullName>
    </recommendedName>
</protein>
<organism evidence="1 2">
    <name type="scientific">Candidatus Nitronauta litoralis</name>
    <dbReference type="NCBI Taxonomy" id="2705533"/>
    <lineage>
        <taxon>Bacteria</taxon>
        <taxon>Pseudomonadati</taxon>
        <taxon>Nitrospinota/Tectimicrobiota group</taxon>
        <taxon>Nitrospinota</taxon>
        <taxon>Nitrospinia</taxon>
        <taxon>Nitrospinales</taxon>
        <taxon>Nitrospinaceae</taxon>
        <taxon>Candidatus Nitronauta</taxon>
    </lineage>
</organism>